<feature type="signal peptide" evidence="1">
    <location>
        <begin position="1"/>
        <end position="18"/>
    </location>
</feature>
<dbReference type="EMBL" id="JAVRAA010000004">
    <property type="protein sequence ID" value="MDT0337176.1"/>
    <property type="molecule type" value="Genomic_DNA"/>
</dbReference>
<name>A0AAE4G8F9_9BURK</name>
<dbReference type="PANTHER" id="PTHR33420:SF10">
    <property type="entry name" value="FIMBRIAE MAJOR SUBUNIT"/>
    <property type="match status" value="1"/>
</dbReference>
<dbReference type="InterPro" id="IPR000259">
    <property type="entry name" value="Adhesion_dom_fimbrial"/>
</dbReference>
<dbReference type="Pfam" id="PF00419">
    <property type="entry name" value="Fimbrial"/>
    <property type="match status" value="1"/>
</dbReference>
<evidence type="ECO:0000256" key="1">
    <source>
        <dbReference type="SAM" id="SignalP"/>
    </source>
</evidence>
<dbReference type="PANTHER" id="PTHR33420">
    <property type="entry name" value="FIMBRIAL SUBUNIT ELFA-RELATED"/>
    <property type="match status" value="1"/>
</dbReference>
<reference evidence="3" key="1">
    <citation type="submission" date="2023-02" db="EMBL/GenBank/DDBJ databases">
        <title>Description of Herbaspirillum huttiense subsp. nephrolepsisexaltata and Herbaspirillum huttiense subsp. lycopersicon.</title>
        <authorList>
            <person name="Poudel M."/>
            <person name="Sharma A."/>
            <person name="Goss E."/>
            <person name="Tapia J.H."/>
            <person name="Harmon C.M."/>
            <person name="Jones J.B."/>
        </authorList>
    </citation>
    <scope>NUCLEOTIDE SEQUENCE</scope>
    <source>
        <strain evidence="3">NC40101</strain>
    </source>
</reference>
<accession>A0AAE4G8F9</accession>
<dbReference type="InterPro" id="IPR036937">
    <property type="entry name" value="Adhesion_dom_fimbrial_sf"/>
</dbReference>
<evidence type="ECO:0000313" key="3">
    <source>
        <dbReference type="EMBL" id="MDT0337176.1"/>
    </source>
</evidence>
<dbReference type="RefSeq" id="WP_034330941.1">
    <property type="nucleotide sequence ID" value="NZ_JAVLSM010000013.1"/>
</dbReference>
<proteinExistence type="predicted"/>
<dbReference type="GO" id="GO:0043709">
    <property type="term" value="P:cell adhesion involved in single-species biofilm formation"/>
    <property type="evidence" value="ECO:0007669"/>
    <property type="project" value="TreeGrafter"/>
</dbReference>
<feature type="domain" description="Fimbrial-type adhesion" evidence="2">
    <location>
        <begin position="23"/>
        <end position="174"/>
    </location>
</feature>
<dbReference type="AlphaFoldDB" id="A0AAE4G8F9"/>
<sequence>MKKHLAILLLVSPSVVLAAGSTINFRGQVNSQTCQVMVDGAANPVVLLPTVATGDLAAAGTSAGETPFVVSVSGCTASATDKLKVKTQFLASAATSGNNIPNLGSAKNVALQLRKSVGGDPISLVGGSGVSVEGLEIAAGSTSASHTFAVRYVAEGGAAEAGSVIGSVQYALDYF</sequence>
<gene>
    <name evidence="3" type="ORF">RJN63_10085</name>
</gene>
<dbReference type="InterPro" id="IPR050263">
    <property type="entry name" value="Bact_Fimbrial_Adh_Pro"/>
</dbReference>
<organism evidence="3">
    <name type="scientific">Herbaspirillum huttiense subsp. nephrolepidis</name>
    <dbReference type="NCBI Taxonomy" id="3075126"/>
    <lineage>
        <taxon>Bacteria</taxon>
        <taxon>Pseudomonadati</taxon>
        <taxon>Pseudomonadota</taxon>
        <taxon>Betaproteobacteria</taxon>
        <taxon>Burkholderiales</taxon>
        <taxon>Oxalobacteraceae</taxon>
        <taxon>Herbaspirillum</taxon>
    </lineage>
</organism>
<evidence type="ECO:0000259" key="2">
    <source>
        <dbReference type="Pfam" id="PF00419"/>
    </source>
</evidence>
<dbReference type="SUPFAM" id="SSF49401">
    <property type="entry name" value="Bacterial adhesins"/>
    <property type="match status" value="1"/>
</dbReference>
<dbReference type="InterPro" id="IPR008966">
    <property type="entry name" value="Adhesion_dom_sf"/>
</dbReference>
<protein>
    <submittedName>
        <fullName evidence="3">Fimbrial protein</fullName>
    </submittedName>
</protein>
<feature type="chain" id="PRO_5042252882" evidence="1">
    <location>
        <begin position="19"/>
        <end position="175"/>
    </location>
</feature>
<dbReference type="Gene3D" id="2.60.40.1090">
    <property type="entry name" value="Fimbrial-type adhesion domain"/>
    <property type="match status" value="1"/>
</dbReference>
<dbReference type="GO" id="GO:0009289">
    <property type="term" value="C:pilus"/>
    <property type="evidence" value="ECO:0007669"/>
    <property type="project" value="InterPro"/>
</dbReference>
<keyword evidence="1" id="KW-0732">Signal</keyword>
<comment type="caution">
    <text evidence="3">The sequence shown here is derived from an EMBL/GenBank/DDBJ whole genome shotgun (WGS) entry which is preliminary data.</text>
</comment>